<dbReference type="FunCoup" id="A0A316YP00">
    <property type="interactions" value="51"/>
</dbReference>
<dbReference type="GO" id="GO:0005762">
    <property type="term" value="C:mitochondrial large ribosomal subunit"/>
    <property type="evidence" value="ECO:0007669"/>
    <property type="project" value="TreeGrafter"/>
</dbReference>
<proteinExistence type="inferred from homology"/>
<evidence type="ECO:0000256" key="5">
    <source>
        <dbReference type="ARBA" id="ARBA00023128"/>
    </source>
</evidence>
<evidence type="ECO:0000256" key="1">
    <source>
        <dbReference type="ARBA" id="ARBA00004173"/>
    </source>
</evidence>
<dbReference type="RefSeq" id="XP_025376673.1">
    <property type="nucleotide sequence ID" value="XM_025522147.1"/>
</dbReference>
<dbReference type="Proteomes" id="UP000245768">
    <property type="component" value="Unassembled WGS sequence"/>
</dbReference>
<feature type="domain" description="Large ribosomal subunit protein mL46 N-terminal" evidence="9">
    <location>
        <begin position="46"/>
        <end position="152"/>
    </location>
</feature>
<dbReference type="AlphaFoldDB" id="A0A316YP00"/>
<dbReference type="InParanoid" id="A0A316YP00"/>
<dbReference type="Pfam" id="PF11788">
    <property type="entry name" value="MRP-L46"/>
    <property type="match status" value="1"/>
</dbReference>
<evidence type="ECO:0000313" key="10">
    <source>
        <dbReference type="EMBL" id="PWN89475.1"/>
    </source>
</evidence>
<evidence type="ECO:0000256" key="3">
    <source>
        <dbReference type="ARBA" id="ARBA00022946"/>
    </source>
</evidence>
<evidence type="ECO:0000256" key="6">
    <source>
        <dbReference type="ARBA" id="ARBA00023274"/>
    </source>
</evidence>
<dbReference type="GO" id="GO:0003735">
    <property type="term" value="F:structural constituent of ribosome"/>
    <property type="evidence" value="ECO:0007669"/>
    <property type="project" value="InterPro"/>
</dbReference>
<dbReference type="GeneID" id="37044063"/>
<dbReference type="STRING" id="215250.A0A316YP00"/>
<dbReference type="PANTHER" id="PTHR13124">
    <property type="entry name" value="39S RIBOSOMAL PROTEIN L46, MITOCHONDRIAL PRECURSOR-RELATED"/>
    <property type="match status" value="1"/>
</dbReference>
<evidence type="ECO:0000256" key="2">
    <source>
        <dbReference type="ARBA" id="ARBA00009070"/>
    </source>
</evidence>
<feature type="compositionally biased region" description="Basic and acidic residues" evidence="8">
    <location>
        <begin position="102"/>
        <end position="115"/>
    </location>
</feature>
<gene>
    <name evidence="10" type="ORF">FA10DRAFT_268024</name>
</gene>
<keyword evidence="11" id="KW-1185">Reference proteome</keyword>
<evidence type="ECO:0000259" key="9">
    <source>
        <dbReference type="Pfam" id="PF11788"/>
    </source>
</evidence>
<keyword evidence="6" id="KW-0687">Ribonucleoprotein</keyword>
<comment type="similarity">
    <text evidence="2">Belongs to the mitochondrion-specific ribosomal protein mL46 family.</text>
</comment>
<name>A0A316YP00_9BASI</name>
<dbReference type="InterPro" id="IPR033650">
    <property type="entry name" value="Ribosomal_mL46_NUDIX"/>
</dbReference>
<comment type="subcellular location">
    <subcellularLocation>
        <location evidence="1">Mitochondrion</location>
    </subcellularLocation>
</comment>
<accession>A0A316YP00</accession>
<reference evidence="10 11" key="1">
    <citation type="journal article" date="2018" name="Mol. Biol. Evol.">
        <title>Broad Genomic Sampling Reveals a Smut Pathogenic Ancestry of the Fungal Clade Ustilaginomycotina.</title>
        <authorList>
            <person name="Kijpornyongpan T."/>
            <person name="Mondo S.J."/>
            <person name="Barry K."/>
            <person name="Sandor L."/>
            <person name="Lee J."/>
            <person name="Lipzen A."/>
            <person name="Pangilinan J."/>
            <person name="LaButti K."/>
            <person name="Hainaut M."/>
            <person name="Henrissat B."/>
            <person name="Grigoriev I.V."/>
            <person name="Spatafora J.W."/>
            <person name="Aime M.C."/>
        </authorList>
    </citation>
    <scope>NUCLEOTIDE SEQUENCE [LARGE SCALE GENOMIC DNA]</scope>
    <source>
        <strain evidence="10 11">MCA 4198</strain>
    </source>
</reference>
<evidence type="ECO:0000256" key="4">
    <source>
        <dbReference type="ARBA" id="ARBA00022980"/>
    </source>
</evidence>
<dbReference type="OrthoDB" id="414075at2759"/>
<dbReference type="Gene3D" id="3.90.79.10">
    <property type="entry name" value="Nucleoside Triphosphate Pyrophosphohydrolase"/>
    <property type="match status" value="1"/>
</dbReference>
<keyword evidence="4" id="KW-0689">Ribosomal protein</keyword>
<protein>
    <recommendedName>
        <fullName evidence="7">Large ribosomal subunit protein mL46</fullName>
    </recommendedName>
</protein>
<evidence type="ECO:0000256" key="7">
    <source>
        <dbReference type="ARBA" id="ARBA00035190"/>
    </source>
</evidence>
<keyword evidence="3" id="KW-0809">Transit peptide</keyword>
<feature type="compositionally biased region" description="Low complexity" evidence="8">
    <location>
        <begin position="116"/>
        <end position="132"/>
    </location>
</feature>
<dbReference type="PANTHER" id="PTHR13124:SF12">
    <property type="entry name" value="LARGE RIBOSOMAL SUBUNIT PROTEIN ML46"/>
    <property type="match status" value="1"/>
</dbReference>
<keyword evidence="5" id="KW-0496">Mitochondrion</keyword>
<evidence type="ECO:0000256" key="8">
    <source>
        <dbReference type="SAM" id="MobiDB-lite"/>
    </source>
</evidence>
<dbReference type="InterPro" id="IPR021757">
    <property type="entry name" value="Ribosomal_mL46_N"/>
</dbReference>
<organism evidence="10 11">
    <name type="scientific">Acaromyces ingoldii</name>
    <dbReference type="NCBI Taxonomy" id="215250"/>
    <lineage>
        <taxon>Eukaryota</taxon>
        <taxon>Fungi</taxon>
        <taxon>Dikarya</taxon>
        <taxon>Basidiomycota</taxon>
        <taxon>Ustilaginomycotina</taxon>
        <taxon>Exobasidiomycetes</taxon>
        <taxon>Exobasidiales</taxon>
        <taxon>Cryptobasidiaceae</taxon>
        <taxon>Acaromyces</taxon>
    </lineage>
</organism>
<dbReference type="EMBL" id="KZ819637">
    <property type="protein sequence ID" value="PWN89475.1"/>
    <property type="molecule type" value="Genomic_DNA"/>
</dbReference>
<dbReference type="CDD" id="cd04661">
    <property type="entry name" value="NUDIX_MRP_L46"/>
    <property type="match status" value="1"/>
</dbReference>
<sequence length="287" mass="30755">MSSPIASTSRQMLSGVVGRSARRYATSSVPGSAAAAAQTPAAAEDHVTTSLLLSRPPRILRTPHPFETAYFSYNARLQRALAQPFPKDFYFKRGSAAERRFDQEEAARRAAKTEEAAAAAAASSEGEAGQAKGLSEEGNQENSPAPRQTKADELGDVKSLDRALDRTLFLLVKEQGSQGRGWTLPSTIVPKSGRSEGSETLHLRAPGAVTKLLGDSMDIWMINHLPVGVLPLLEAGSDKTYVMRAHILAGQASESSSVDYAWLTREEVQQHLSSSKALPGLDALLSQ</sequence>
<evidence type="ECO:0000313" key="11">
    <source>
        <dbReference type="Proteomes" id="UP000245768"/>
    </source>
</evidence>
<dbReference type="InterPro" id="IPR040008">
    <property type="entry name" value="Ribosomal_mL46"/>
</dbReference>
<feature type="region of interest" description="Disordered" evidence="8">
    <location>
        <begin position="102"/>
        <end position="157"/>
    </location>
</feature>